<keyword evidence="3" id="KW-1185">Reference proteome</keyword>
<proteinExistence type="predicted"/>
<organism evidence="2 3">
    <name type="scientific">Rhizobium aquaticum</name>
    <dbReference type="NCBI Taxonomy" id="1549636"/>
    <lineage>
        <taxon>Bacteria</taxon>
        <taxon>Pseudomonadati</taxon>
        <taxon>Pseudomonadota</taxon>
        <taxon>Alphaproteobacteria</taxon>
        <taxon>Hyphomicrobiales</taxon>
        <taxon>Rhizobiaceae</taxon>
        <taxon>Rhizobium/Agrobacterium group</taxon>
        <taxon>Rhizobium</taxon>
    </lineage>
</organism>
<dbReference type="InterPro" id="IPR010985">
    <property type="entry name" value="Ribbon_hlx_hlx"/>
</dbReference>
<comment type="caution">
    <text evidence="2">The sequence shown here is derived from an EMBL/GenBank/DDBJ whole genome shotgun (WGS) entry which is preliminary data.</text>
</comment>
<evidence type="ECO:0000313" key="2">
    <source>
        <dbReference type="EMBL" id="MET3612779.1"/>
    </source>
</evidence>
<dbReference type="InterPro" id="IPR022789">
    <property type="entry name" value="ParD"/>
</dbReference>
<keyword evidence="1" id="KW-1277">Toxin-antitoxin system</keyword>
<dbReference type="SUPFAM" id="SSF47598">
    <property type="entry name" value="Ribbon-helix-helix"/>
    <property type="match status" value="1"/>
</dbReference>
<evidence type="ECO:0000313" key="3">
    <source>
        <dbReference type="Proteomes" id="UP001549047"/>
    </source>
</evidence>
<gene>
    <name evidence="2" type="ORF">ABID16_001084</name>
</gene>
<accession>A0ABV2IWB4</accession>
<dbReference type="InterPro" id="IPR038296">
    <property type="entry name" value="ParD_sf"/>
</dbReference>
<sequence>MTKIDIQLPTVLDQWVSEQTRTGRYTDAGDYLRDLIRRDKESRSETEMLQALVDEGLASGISDESMDDILKSMSR</sequence>
<name>A0ABV2IWB4_9HYPH</name>
<dbReference type="RefSeq" id="WP_354555315.1">
    <property type="nucleotide sequence ID" value="NZ_JBEPMB010000001.1"/>
</dbReference>
<dbReference type="Gene3D" id="6.10.10.120">
    <property type="entry name" value="Antitoxin ParD1-like"/>
    <property type="match status" value="1"/>
</dbReference>
<evidence type="ECO:0000256" key="1">
    <source>
        <dbReference type="ARBA" id="ARBA00022649"/>
    </source>
</evidence>
<dbReference type="NCBIfam" id="TIGR02606">
    <property type="entry name" value="antidote_CC2985"/>
    <property type="match status" value="1"/>
</dbReference>
<protein>
    <submittedName>
        <fullName evidence="2">Antitoxin ParD1/3/4</fullName>
    </submittedName>
</protein>
<dbReference type="EMBL" id="JBEPMB010000001">
    <property type="protein sequence ID" value="MET3612779.1"/>
    <property type="molecule type" value="Genomic_DNA"/>
</dbReference>
<reference evidence="2 3" key="1">
    <citation type="submission" date="2024-06" db="EMBL/GenBank/DDBJ databases">
        <title>Genomic Encyclopedia of Type Strains, Phase IV (KMG-IV): sequencing the most valuable type-strain genomes for metagenomic binning, comparative biology and taxonomic classification.</title>
        <authorList>
            <person name="Goeker M."/>
        </authorList>
    </citation>
    <scope>NUCLEOTIDE SEQUENCE [LARGE SCALE GENOMIC DNA]</scope>
    <source>
        <strain evidence="2 3">DSM 29780</strain>
    </source>
</reference>
<dbReference type="Proteomes" id="UP001549047">
    <property type="component" value="Unassembled WGS sequence"/>
</dbReference>